<dbReference type="GO" id="GO:0005978">
    <property type="term" value="P:glycogen biosynthetic process"/>
    <property type="evidence" value="ECO:0007669"/>
    <property type="project" value="UniProtKB-UniRule"/>
</dbReference>
<keyword evidence="13" id="KW-1185">Reference proteome</keyword>
<dbReference type="EMBL" id="CP002353">
    <property type="protein sequence ID" value="ADV62574.1"/>
    <property type="molecule type" value="Genomic_DNA"/>
</dbReference>
<dbReference type="Pfam" id="PF08323">
    <property type="entry name" value="Glyco_transf_5"/>
    <property type="match status" value="1"/>
</dbReference>
<organism evidence="12 13">
    <name type="scientific">Isosphaera pallida (strain ATCC 43644 / DSM 9630 / IS1B)</name>
    <dbReference type="NCBI Taxonomy" id="575540"/>
    <lineage>
        <taxon>Bacteria</taxon>
        <taxon>Pseudomonadati</taxon>
        <taxon>Planctomycetota</taxon>
        <taxon>Planctomycetia</taxon>
        <taxon>Isosphaerales</taxon>
        <taxon>Isosphaeraceae</taxon>
        <taxon>Isosphaera</taxon>
    </lineage>
</organism>
<feature type="binding site" evidence="8">
    <location>
        <position position="155"/>
    </location>
    <ligand>
        <name>ADP-alpha-D-glucose</name>
        <dbReference type="ChEBI" id="CHEBI:57498"/>
    </ligand>
</feature>
<dbReference type="CDD" id="cd03791">
    <property type="entry name" value="GT5_Glycogen_synthase_DULL1-like"/>
    <property type="match status" value="1"/>
</dbReference>
<gene>
    <name evidence="8" type="primary">glgA</name>
    <name evidence="12" type="ordered locus">Isop_1994</name>
</gene>
<keyword evidence="5 8" id="KW-0328">Glycosyltransferase</keyword>
<dbReference type="Pfam" id="PF00534">
    <property type="entry name" value="Glycos_transf_1"/>
    <property type="match status" value="1"/>
</dbReference>
<dbReference type="KEGG" id="ipa:Isop_1994"/>
<evidence type="ECO:0000256" key="4">
    <source>
        <dbReference type="ARBA" id="ARBA00010281"/>
    </source>
</evidence>
<dbReference type="InParanoid" id="E8R355"/>
<evidence type="ECO:0000256" key="8">
    <source>
        <dbReference type="HAMAP-Rule" id="MF_00484"/>
    </source>
</evidence>
<dbReference type="eggNOG" id="COG0297">
    <property type="taxonomic scope" value="Bacteria"/>
</dbReference>
<evidence type="ECO:0000256" key="7">
    <source>
        <dbReference type="ARBA" id="ARBA00023056"/>
    </source>
</evidence>
<evidence type="ECO:0000256" key="1">
    <source>
        <dbReference type="ARBA" id="ARBA00001478"/>
    </source>
</evidence>
<comment type="function">
    <text evidence="2 8">Synthesizes alpha-1,4-glucan chains using ADP-glucose.</text>
</comment>
<evidence type="ECO:0000313" key="13">
    <source>
        <dbReference type="Proteomes" id="UP000008631"/>
    </source>
</evidence>
<evidence type="ECO:0000256" key="3">
    <source>
        <dbReference type="ARBA" id="ARBA00004964"/>
    </source>
</evidence>
<proteinExistence type="inferred from homology"/>
<evidence type="ECO:0000313" key="12">
    <source>
        <dbReference type="EMBL" id="ADV62574.1"/>
    </source>
</evidence>
<dbReference type="AlphaFoldDB" id="E8R355"/>
<evidence type="ECO:0000259" key="11">
    <source>
        <dbReference type="Pfam" id="PF08323"/>
    </source>
</evidence>
<reference evidence="12 13" key="1">
    <citation type="journal article" date="2011" name="Stand. Genomic Sci.">
        <title>Complete genome sequence of Isosphaera pallida type strain (IS1B).</title>
        <authorList>
            <consortium name="US DOE Joint Genome Institute (JGI-PGF)"/>
            <person name="Goker M."/>
            <person name="Cleland D."/>
            <person name="Saunders E."/>
            <person name="Lapidus A."/>
            <person name="Nolan M."/>
            <person name="Lucas S."/>
            <person name="Hammon N."/>
            <person name="Deshpande S."/>
            <person name="Cheng J.F."/>
            <person name="Tapia R."/>
            <person name="Han C."/>
            <person name="Goodwin L."/>
            <person name="Pitluck S."/>
            <person name="Liolios K."/>
            <person name="Pagani I."/>
            <person name="Ivanova N."/>
            <person name="Mavromatis K."/>
            <person name="Pati A."/>
            <person name="Chen A."/>
            <person name="Palaniappan K."/>
            <person name="Land M."/>
            <person name="Hauser L."/>
            <person name="Chang Y.J."/>
            <person name="Jeffries C.D."/>
            <person name="Detter J.C."/>
            <person name="Beck B."/>
            <person name="Woyke T."/>
            <person name="Bristow J."/>
            <person name="Eisen J.A."/>
            <person name="Markowitz V."/>
            <person name="Hugenholtz P."/>
            <person name="Kyrpides N.C."/>
            <person name="Klenk H.P."/>
        </authorList>
    </citation>
    <scope>NUCLEOTIDE SEQUENCE [LARGE SCALE GENOMIC DNA]</scope>
    <source>
        <strain evidence="13">ATCC 43644 / DSM 9630 / IS1B</strain>
    </source>
</reference>
<accession>E8R355</accession>
<comment type="catalytic activity">
    <reaction evidence="1 8">
        <text>[(1-&gt;4)-alpha-D-glucosyl](n) + ADP-alpha-D-glucose = [(1-&gt;4)-alpha-D-glucosyl](n+1) + ADP + H(+)</text>
        <dbReference type="Rhea" id="RHEA:18189"/>
        <dbReference type="Rhea" id="RHEA-COMP:9584"/>
        <dbReference type="Rhea" id="RHEA-COMP:9587"/>
        <dbReference type="ChEBI" id="CHEBI:15378"/>
        <dbReference type="ChEBI" id="CHEBI:15444"/>
        <dbReference type="ChEBI" id="CHEBI:57498"/>
        <dbReference type="ChEBI" id="CHEBI:456216"/>
        <dbReference type="EC" id="2.4.1.21"/>
    </reaction>
</comment>
<keyword evidence="7 8" id="KW-0320">Glycogen biosynthesis</keyword>
<dbReference type="STRING" id="575540.Isop_1994"/>
<dbReference type="EC" id="2.4.1.21" evidence="8"/>
<comment type="pathway">
    <text evidence="3 8">Glycan biosynthesis; glycogen biosynthesis.</text>
</comment>
<dbReference type="PANTHER" id="PTHR45825">
    <property type="entry name" value="GRANULE-BOUND STARCH SYNTHASE 1, CHLOROPLASTIC/AMYLOPLASTIC"/>
    <property type="match status" value="1"/>
</dbReference>
<sequence length="650" mass="70323">MSRPPAPSSQPDHCDPSAWTSEAPLLHVEAGRGRFANGKSASTNPTAPLGSGVDSSCRTGDSPSTRFSLGRLSARIDAGAPPSRPTAPQPGSGSPTWGASASPPLGSNLNPTVGIHREHAARTAAGEAGVAVAKGDAEPPLRIALLTSEAVPFAKTGGLADVAGALPNALNRLGQRATVILPCHRSAWKAGVPIRATGITAQVPVGTALVNADFLEAVVPDRDPSHPGTRFILIDQPAFFDRRSLYGEHGSDYRDNAERFLFFTRAALAAIQELDLKPDLIHCNDWQTGLVPVHLREPLGSSWSQVACLLTIHNMAYQGSFPASDFRLTGLPPWLFDYRGVEAYGRFNFLKAGLVFADAISTVSPTYAREIQTPEFGCGLDGLLRHRAGDLFGIVNGIDPAQWNPAIDPHLAQTYDRDTVLEGKAVCKAFLQRRASLPERPEVPLFGAVGRLDPQKGWDLLARVLPNFLAHHDVQLVVLGEGQPRYHELLDHLASDHPHKVRAFLEFSNALAHQIEAGVDFFLMPSLYEPCGLNQLYSMIYGAVPIVRATGGLADTVIDATPDALAQDQATGLVFRDATPEALAHALERALDLFHQPHLLHRLIRSAMSRDWSWDRSARDYVALYRRLAYRRRASRTASATMLDPPSRLA</sequence>
<feature type="domain" description="Starch synthase catalytic" evidence="11">
    <location>
        <begin position="142"/>
        <end position="386"/>
    </location>
</feature>
<dbReference type="InterPro" id="IPR013534">
    <property type="entry name" value="Starch_synth_cat_dom"/>
</dbReference>
<evidence type="ECO:0000256" key="5">
    <source>
        <dbReference type="ARBA" id="ARBA00022676"/>
    </source>
</evidence>
<dbReference type="UniPathway" id="UPA00164"/>
<dbReference type="FunCoup" id="E8R355">
    <property type="interactions" value="239"/>
</dbReference>
<feature type="region of interest" description="Disordered" evidence="9">
    <location>
        <begin position="1"/>
        <end position="112"/>
    </location>
</feature>
<dbReference type="GO" id="GO:0009011">
    <property type="term" value="F:alpha-1,4-glucan glucosyltransferase (ADP-glucose donor) activity"/>
    <property type="evidence" value="ECO:0007669"/>
    <property type="project" value="UniProtKB-UniRule"/>
</dbReference>
<dbReference type="HOGENOM" id="CLU_009583_18_4_0"/>
<dbReference type="NCBIfam" id="TIGR02095">
    <property type="entry name" value="glgA"/>
    <property type="match status" value="1"/>
</dbReference>
<name>E8R355_ISOPI</name>
<dbReference type="Gene3D" id="3.40.50.2000">
    <property type="entry name" value="Glycogen Phosphorylase B"/>
    <property type="match status" value="2"/>
</dbReference>
<keyword evidence="6 8" id="KW-0808">Transferase</keyword>
<dbReference type="PANTHER" id="PTHR45825:SF11">
    <property type="entry name" value="ALPHA AMYLASE DOMAIN-CONTAINING PROTEIN"/>
    <property type="match status" value="1"/>
</dbReference>
<feature type="domain" description="Glycosyl transferase family 1" evidence="10">
    <location>
        <begin position="434"/>
        <end position="593"/>
    </location>
</feature>
<dbReference type="NCBIfam" id="NF001899">
    <property type="entry name" value="PRK00654.1-2"/>
    <property type="match status" value="1"/>
</dbReference>
<dbReference type="GO" id="GO:0004373">
    <property type="term" value="F:alpha-1,4-glucan glucosyltransferase (UDP-glucose donor) activity"/>
    <property type="evidence" value="ECO:0007669"/>
    <property type="project" value="InterPro"/>
</dbReference>
<evidence type="ECO:0000259" key="10">
    <source>
        <dbReference type="Pfam" id="PF00534"/>
    </source>
</evidence>
<dbReference type="InterPro" id="IPR001296">
    <property type="entry name" value="Glyco_trans_1"/>
</dbReference>
<dbReference type="Proteomes" id="UP000008631">
    <property type="component" value="Chromosome"/>
</dbReference>
<dbReference type="HAMAP" id="MF_00484">
    <property type="entry name" value="Glycogen_synth"/>
    <property type="match status" value="1"/>
</dbReference>
<evidence type="ECO:0000256" key="9">
    <source>
        <dbReference type="SAM" id="MobiDB-lite"/>
    </source>
</evidence>
<evidence type="ECO:0000256" key="2">
    <source>
        <dbReference type="ARBA" id="ARBA00002764"/>
    </source>
</evidence>
<dbReference type="SUPFAM" id="SSF53756">
    <property type="entry name" value="UDP-Glycosyltransferase/glycogen phosphorylase"/>
    <property type="match status" value="1"/>
</dbReference>
<dbReference type="InterPro" id="IPR011835">
    <property type="entry name" value="GS/SS"/>
</dbReference>
<evidence type="ECO:0000256" key="6">
    <source>
        <dbReference type="ARBA" id="ARBA00022679"/>
    </source>
</evidence>
<feature type="compositionally biased region" description="Polar residues" evidence="9">
    <location>
        <begin position="53"/>
        <end position="67"/>
    </location>
</feature>
<protein>
    <recommendedName>
        <fullName evidence="8">Glycogen synthase</fullName>
        <ecNumber evidence="8">2.4.1.21</ecNumber>
    </recommendedName>
    <alternativeName>
        <fullName evidence="8">Starch [bacterial glycogen] synthase</fullName>
    </alternativeName>
</protein>
<comment type="similarity">
    <text evidence="4 8">Belongs to the glycosyltransferase 1 family. Bacterial/plant glycogen synthase subfamily.</text>
</comment>
<feature type="compositionally biased region" description="Polar residues" evidence="9">
    <location>
        <begin position="89"/>
        <end position="111"/>
    </location>
</feature>